<reference evidence="1" key="2">
    <citation type="submission" date="2012-05" db="EMBL/GenBank/DDBJ databases">
        <title>The Genome Annotation of Fusarium oxysporum PHW808.</title>
        <authorList>
            <consortium name="The Broad Institute Genomics Platform"/>
            <person name="Ma L.-J."/>
            <person name="Corby-Kistler H."/>
            <person name="Broz K."/>
            <person name="Gale L.R."/>
            <person name="Jonkers W."/>
            <person name="O'Donnell K."/>
            <person name="Ploetz R."/>
            <person name="Steinberg C."/>
            <person name="Schwartz D.C."/>
            <person name="VanEtten H."/>
            <person name="Zhou S."/>
            <person name="Young S.K."/>
            <person name="Zeng Q."/>
            <person name="Gargeya S."/>
            <person name="Fitzgerald M."/>
            <person name="Abouelleil A."/>
            <person name="Alvarado L."/>
            <person name="Chapman S.B."/>
            <person name="Gainer-Dewar J."/>
            <person name="Goldberg J."/>
            <person name="Griggs A."/>
            <person name="Gujja S."/>
            <person name="Hansen M."/>
            <person name="Howarth C."/>
            <person name="Imamovic A."/>
            <person name="Ireland A."/>
            <person name="Larimer J."/>
            <person name="McCowan C."/>
            <person name="Murphy C."/>
            <person name="Pearson M."/>
            <person name="Poon T.W."/>
            <person name="Priest M."/>
            <person name="Roberts A."/>
            <person name="Saif S."/>
            <person name="Shea T."/>
            <person name="Sykes S."/>
            <person name="Wortman J."/>
            <person name="Nusbaum C."/>
            <person name="Birren B."/>
        </authorList>
    </citation>
    <scope>NUCLEOTIDE SEQUENCE</scope>
    <source>
        <strain evidence="1">54008</strain>
    </source>
</reference>
<dbReference type="HOGENOM" id="CLU_2922723_0_0_1"/>
<dbReference type="EMBL" id="JH659325">
    <property type="protein sequence ID" value="EXL63874.1"/>
    <property type="molecule type" value="Genomic_DNA"/>
</dbReference>
<protein>
    <submittedName>
        <fullName evidence="1">Uncharacterized protein</fullName>
    </submittedName>
</protein>
<dbReference type="AlphaFoldDB" id="X0HRR8"/>
<reference evidence="1" key="1">
    <citation type="submission" date="2011-11" db="EMBL/GenBank/DDBJ databases">
        <title>The Genome Sequence of Fusarium oxysporum PHW808.</title>
        <authorList>
            <consortium name="The Broad Institute Genome Sequencing Platform"/>
            <person name="Ma L.-J."/>
            <person name="Gale L.R."/>
            <person name="Schwartz D.C."/>
            <person name="Zhou S."/>
            <person name="Corby-Kistler H."/>
            <person name="Young S.K."/>
            <person name="Zeng Q."/>
            <person name="Gargeya S."/>
            <person name="Fitzgerald M."/>
            <person name="Haas B."/>
            <person name="Abouelleil A."/>
            <person name="Alvarado L."/>
            <person name="Arachchi H.M."/>
            <person name="Berlin A."/>
            <person name="Brown A."/>
            <person name="Chapman S.B."/>
            <person name="Chen Z."/>
            <person name="Dunbar C."/>
            <person name="Freedman E."/>
            <person name="Gearin G."/>
            <person name="Goldberg J."/>
            <person name="Griggs A."/>
            <person name="Gujja S."/>
            <person name="Heiman D."/>
            <person name="Howarth C."/>
            <person name="Larson L."/>
            <person name="Lui A."/>
            <person name="MacDonald P.J.P."/>
            <person name="Montmayeur A."/>
            <person name="Murphy C."/>
            <person name="Neiman D."/>
            <person name="Pearson M."/>
            <person name="Priest M."/>
            <person name="Roberts A."/>
            <person name="Saif S."/>
            <person name="Shea T."/>
            <person name="Shenoy N."/>
            <person name="Sisk P."/>
            <person name="Stolte C."/>
            <person name="Sykes S."/>
            <person name="Wortman J."/>
            <person name="Nusbaum C."/>
            <person name="Birren B."/>
        </authorList>
    </citation>
    <scope>NUCLEOTIDE SEQUENCE [LARGE SCALE GENOMIC DNA]</scope>
    <source>
        <strain evidence="1">54008</strain>
    </source>
</reference>
<proteinExistence type="predicted"/>
<sequence>MSWKGISSMPMLIGHWNNGHVCDRNILGHPQIAIDSTGPTLCIRTRQMDAPTCAAMIPLVW</sequence>
<name>X0HRR8_FUSOX</name>
<accession>X0HRR8</accession>
<dbReference type="Proteomes" id="UP000030676">
    <property type="component" value="Unassembled WGS sequence"/>
</dbReference>
<evidence type="ECO:0000313" key="1">
    <source>
        <dbReference type="EMBL" id="EXL63874.1"/>
    </source>
</evidence>
<organism evidence="1">
    <name type="scientific">Fusarium oxysporum f. sp. conglutinans race 2 54008</name>
    <dbReference type="NCBI Taxonomy" id="1089457"/>
    <lineage>
        <taxon>Eukaryota</taxon>
        <taxon>Fungi</taxon>
        <taxon>Dikarya</taxon>
        <taxon>Ascomycota</taxon>
        <taxon>Pezizomycotina</taxon>
        <taxon>Sordariomycetes</taxon>
        <taxon>Hypocreomycetidae</taxon>
        <taxon>Hypocreales</taxon>
        <taxon>Nectriaceae</taxon>
        <taxon>Fusarium</taxon>
        <taxon>Fusarium oxysporum species complex</taxon>
    </lineage>
</organism>
<gene>
    <name evidence="1" type="ORF">FOPG_19854</name>
</gene>